<dbReference type="PIRSF" id="PIRSF018249">
    <property type="entry name" value="MyrA_prd"/>
    <property type="match status" value="1"/>
</dbReference>
<proteinExistence type="predicted"/>
<dbReference type="EMBL" id="AP021853">
    <property type="protein sequence ID" value="BBN98767.1"/>
    <property type="molecule type" value="Genomic_DNA"/>
</dbReference>
<dbReference type="CDD" id="cd02440">
    <property type="entry name" value="AdoMet_MTases"/>
    <property type="match status" value="1"/>
</dbReference>
<dbReference type="RefSeq" id="WP_028983051.1">
    <property type="nucleotide sequence ID" value="NZ_AP021853.1"/>
</dbReference>
<dbReference type="SUPFAM" id="SSF53335">
    <property type="entry name" value="S-adenosyl-L-methionine-dependent methyltransferases"/>
    <property type="match status" value="1"/>
</dbReference>
<evidence type="ECO:0000259" key="3">
    <source>
        <dbReference type="Pfam" id="PF13649"/>
    </source>
</evidence>
<keyword evidence="1" id="KW-0862">Zinc</keyword>
<keyword evidence="2" id="KW-0949">S-adenosyl-L-methionine</keyword>
<feature type="binding site" evidence="2">
    <location>
        <position position="81"/>
    </location>
    <ligand>
        <name>S-adenosyl-L-methionine</name>
        <dbReference type="ChEBI" id="CHEBI:59789"/>
    </ligand>
</feature>
<dbReference type="Pfam" id="PF13649">
    <property type="entry name" value="Methyltransf_25"/>
    <property type="match status" value="1"/>
</dbReference>
<feature type="binding site" evidence="1">
    <location>
        <position position="42"/>
    </location>
    <ligand>
        <name>Zn(2+)</name>
        <dbReference type="ChEBI" id="CHEBI:29105"/>
    </ligand>
</feature>
<dbReference type="Pfam" id="PF21302">
    <property type="entry name" value="Zn_ribbon_RlmA"/>
    <property type="match status" value="1"/>
</dbReference>
<dbReference type="GO" id="GO:0008168">
    <property type="term" value="F:methyltransferase activity"/>
    <property type="evidence" value="ECO:0007669"/>
    <property type="project" value="InterPro"/>
</dbReference>
<dbReference type="Gene3D" id="3.40.50.150">
    <property type="entry name" value="Vaccinia Virus protein VP39"/>
    <property type="match status" value="1"/>
</dbReference>
<dbReference type="InterPro" id="IPR048647">
    <property type="entry name" value="RlmA_N"/>
</dbReference>
<organism evidence="5 6">
    <name type="scientific">Sporolactobacillus terrae</name>
    <dbReference type="NCBI Taxonomy" id="269673"/>
    <lineage>
        <taxon>Bacteria</taxon>
        <taxon>Bacillati</taxon>
        <taxon>Bacillota</taxon>
        <taxon>Bacilli</taxon>
        <taxon>Bacillales</taxon>
        <taxon>Sporolactobacillaceae</taxon>
        <taxon>Sporolactobacillus</taxon>
    </lineage>
</organism>
<evidence type="ECO:0000256" key="1">
    <source>
        <dbReference type="PIRSR" id="PIRSR018249-1"/>
    </source>
</evidence>
<feature type="binding site" evidence="1">
    <location>
        <position position="38"/>
    </location>
    <ligand>
        <name>Zn(2+)</name>
        <dbReference type="ChEBI" id="CHEBI:29105"/>
    </ligand>
</feature>
<accession>A0A5K7WWL0</accession>
<sequence>MNNKMRCAEQMQQELQHFRCPLCGEAFTLVNEQRSLRCPNTHTFDIAKQGYVNLLTKAVHTHYDKQLFEARQRIIVGHKFFNPLVKSIVNAIDEQMGSDKVQQSTILDLGCGEGSHLAAICDALSQQTSKQITGCGIDLAKPGIQLAAKHYPNQIWFVGDLARPPYQKHSFQFLLNILSPSNYDAFDSLLEYGGSVIKVIPGEHYLQELRHAFYSTSRATYSNVETLRLFKEHYPESEMHHLHYTVELDKAGLSDLLYMTPLTWNIPESTRQTFLNQETAIITCDLLLLIGRRSNKN</sequence>
<evidence type="ECO:0000313" key="6">
    <source>
        <dbReference type="Proteomes" id="UP000326951"/>
    </source>
</evidence>
<feature type="domain" description="23S rRNA (guanine(745)-N(1))-methyltransferase N-terminal" evidence="4">
    <location>
        <begin position="18"/>
        <end position="55"/>
    </location>
</feature>
<feature type="binding site" evidence="2">
    <location>
        <position position="205"/>
    </location>
    <ligand>
        <name>S-adenosyl-L-methionine</name>
        <dbReference type="ChEBI" id="CHEBI:59789"/>
    </ligand>
</feature>
<evidence type="ECO:0000259" key="4">
    <source>
        <dbReference type="Pfam" id="PF21302"/>
    </source>
</evidence>
<dbReference type="Proteomes" id="UP000326951">
    <property type="component" value="Chromosome"/>
</dbReference>
<evidence type="ECO:0000256" key="2">
    <source>
        <dbReference type="PIRSR" id="PIRSR018249-2"/>
    </source>
</evidence>
<reference evidence="5 6" key="1">
    <citation type="submission" date="2019-09" db="EMBL/GenBank/DDBJ databases">
        <title>Complete genome sequence of Sporolactobacillus terrae 70-3.</title>
        <authorList>
            <person name="Tanaka N."/>
            <person name="Shiwa Y."/>
            <person name="Fujita N."/>
            <person name="Tanasupawat S."/>
        </authorList>
    </citation>
    <scope>NUCLEOTIDE SEQUENCE [LARGE SCALE GENOMIC DNA]</scope>
    <source>
        <strain evidence="5 6">70-3</strain>
    </source>
</reference>
<feature type="binding site" evidence="2">
    <location>
        <begin position="113"/>
        <end position="114"/>
    </location>
    <ligand>
        <name>S-adenosyl-L-methionine</name>
        <dbReference type="ChEBI" id="CHEBI:59789"/>
    </ligand>
</feature>
<dbReference type="InterPro" id="IPR041698">
    <property type="entry name" value="Methyltransf_25"/>
</dbReference>
<gene>
    <name evidence="5" type="ORF">St703_14720</name>
</gene>
<evidence type="ECO:0000313" key="5">
    <source>
        <dbReference type="EMBL" id="BBN98767.1"/>
    </source>
</evidence>
<dbReference type="InterPro" id="IPR029063">
    <property type="entry name" value="SAM-dependent_MTases_sf"/>
</dbReference>
<feature type="domain" description="Methyltransferase" evidence="3">
    <location>
        <begin position="106"/>
        <end position="176"/>
    </location>
</feature>
<keyword evidence="1" id="KW-0479">Metal-binding</keyword>
<dbReference type="AlphaFoldDB" id="A0A5K7WWL0"/>
<dbReference type="GO" id="GO:0046872">
    <property type="term" value="F:metal ion binding"/>
    <property type="evidence" value="ECO:0007669"/>
    <property type="project" value="UniProtKB-KW"/>
</dbReference>
<name>A0A5K7WWL0_9BACL</name>
<dbReference type="InterPro" id="IPR016718">
    <property type="entry name" value="rRNA_m1G-MeTrfase_A_prd"/>
</dbReference>
<protein>
    <submittedName>
        <fullName evidence="5">Uncharacterized protein</fullName>
    </submittedName>
</protein>